<keyword evidence="4" id="KW-1185">Reference proteome</keyword>
<gene>
    <name evidence="3" type="ORF">GH808_10370</name>
</gene>
<dbReference type="InterPro" id="IPR036291">
    <property type="entry name" value="NAD(P)-bd_dom_sf"/>
</dbReference>
<dbReference type="NCBIfam" id="NF005559">
    <property type="entry name" value="PRK07231.1"/>
    <property type="match status" value="1"/>
</dbReference>
<organism evidence="3 4">
    <name type="scientific">Acetobacterium fimetarium</name>
    <dbReference type="NCBI Taxonomy" id="52691"/>
    <lineage>
        <taxon>Bacteria</taxon>
        <taxon>Bacillati</taxon>
        <taxon>Bacillota</taxon>
        <taxon>Clostridia</taxon>
        <taxon>Eubacteriales</taxon>
        <taxon>Eubacteriaceae</taxon>
        <taxon>Acetobacterium</taxon>
    </lineage>
</organism>
<comment type="caution">
    <text evidence="3">The sequence shown here is derived from an EMBL/GenBank/DDBJ whole genome shotgun (WGS) entry which is preliminary data.</text>
</comment>
<keyword evidence="2 3" id="KW-0560">Oxidoreductase</keyword>
<evidence type="ECO:0000313" key="3">
    <source>
        <dbReference type="EMBL" id="MBC3804835.1"/>
    </source>
</evidence>
<dbReference type="EC" id="1.1.1.47" evidence="3"/>
<evidence type="ECO:0000256" key="2">
    <source>
        <dbReference type="ARBA" id="ARBA00023002"/>
    </source>
</evidence>
<proteinExistence type="inferred from homology"/>
<dbReference type="PRINTS" id="PR00080">
    <property type="entry name" value="SDRFAMILY"/>
</dbReference>
<dbReference type="Gene3D" id="3.40.50.720">
    <property type="entry name" value="NAD(P)-binding Rossmann-like Domain"/>
    <property type="match status" value="1"/>
</dbReference>
<dbReference type="PANTHER" id="PTHR42760">
    <property type="entry name" value="SHORT-CHAIN DEHYDROGENASES/REDUCTASES FAMILY MEMBER"/>
    <property type="match status" value="1"/>
</dbReference>
<sequence>MISKSELLKGKVCLVTGTSRGIGHGIIETFIAAGGIVYANAREPESIDAVVCEMNQKYDGRVIPTYFDVTDTAAAKKAIMQIKKETGKLDVLVNNAGVMKDARIGMIPHQLMEDTFEVNVFAMIELIQLAAKIMTRQKNGSIINLSSIVGVNGNIGQMVYSASKGAVIALTKTAAKELASCNIRVNAIAPGMIDTEMFRSIGEEYLQERIDNIKMGRLGTPEDVANTCLYLASDLSAYVTGQILGVDGAALV</sequence>
<protein>
    <submittedName>
        <fullName evidence="3">Glucose 1-dehydrogenase</fullName>
        <ecNumber evidence="3">1.1.1.47</ecNumber>
    </submittedName>
</protein>
<comment type="similarity">
    <text evidence="1">Belongs to the short-chain dehydrogenases/reductases (SDR) family.</text>
</comment>
<dbReference type="InterPro" id="IPR002347">
    <property type="entry name" value="SDR_fam"/>
</dbReference>
<dbReference type="PROSITE" id="PS00061">
    <property type="entry name" value="ADH_SHORT"/>
    <property type="match status" value="1"/>
</dbReference>
<dbReference type="SUPFAM" id="SSF51735">
    <property type="entry name" value="NAD(P)-binding Rossmann-fold domains"/>
    <property type="match status" value="1"/>
</dbReference>
<dbReference type="GO" id="GO:0047936">
    <property type="term" value="F:glucose 1-dehydrogenase [NAD(P)+] activity"/>
    <property type="evidence" value="ECO:0007669"/>
    <property type="project" value="UniProtKB-EC"/>
</dbReference>
<dbReference type="PANTHER" id="PTHR42760:SF133">
    <property type="entry name" value="3-OXOACYL-[ACYL-CARRIER-PROTEIN] REDUCTASE"/>
    <property type="match status" value="1"/>
</dbReference>
<evidence type="ECO:0000313" key="4">
    <source>
        <dbReference type="Proteomes" id="UP000603234"/>
    </source>
</evidence>
<evidence type="ECO:0000256" key="1">
    <source>
        <dbReference type="ARBA" id="ARBA00006484"/>
    </source>
</evidence>
<dbReference type="RefSeq" id="WP_186842719.1">
    <property type="nucleotide sequence ID" value="NZ_WJBC01000014.1"/>
</dbReference>
<dbReference type="EMBL" id="WJBC01000014">
    <property type="protein sequence ID" value="MBC3804835.1"/>
    <property type="molecule type" value="Genomic_DNA"/>
</dbReference>
<dbReference type="InterPro" id="IPR020904">
    <property type="entry name" value="Sc_DH/Rdtase_CS"/>
</dbReference>
<reference evidence="3 4" key="1">
    <citation type="journal article" date="2020" name="mSystems">
        <title>Defining Genomic and Predicted Metabolic Features of the Acetobacterium Genus.</title>
        <authorList>
            <person name="Ross D.E."/>
            <person name="Marshall C.W."/>
            <person name="Gulliver D."/>
            <person name="May H.D."/>
            <person name="Norman R.S."/>
        </authorList>
    </citation>
    <scope>NUCLEOTIDE SEQUENCE [LARGE SCALE GENOMIC DNA]</scope>
    <source>
        <strain evidence="3 4">DSM 8238</strain>
    </source>
</reference>
<name>A0ABR6WWT8_9FIRM</name>
<accession>A0ABR6WWT8</accession>
<dbReference type="Pfam" id="PF13561">
    <property type="entry name" value="adh_short_C2"/>
    <property type="match status" value="1"/>
</dbReference>
<dbReference type="Proteomes" id="UP000603234">
    <property type="component" value="Unassembled WGS sequence"/>
</dbReference>
<dbReference type="PRINTS" id="PR00081">
    <property type="entry name" value="GDHRDH"/>
</dbReference>